<evidence type="ECO:0000256" key="7">
    <source>
        <dbReference type="SAM" id="MobiDB-lite"/>
    </source>
</evidence>
<dbReference type="Gene3D" id="3.30.565.10">
    <property type="entry name" value="Histidine kinase-like ATPase, C-terminal domain"/>
    <property type="match status" value="1"/>
</dbReference>
<dbReference type="SMART" id="SM00388">
    <property type="entry name" value="HisKA"/>
    <property type="match status" value="1"/>
</dbReference>
<dbReference type="GO" id="GO:0009927">
    <property type="term" value="F:histidine phosphotransfer kinase activity"/>
    <property type="evidence" value="ECO:0007669"/>
    <property type="project" value="TreeGrafter"/>
</dbReference>
<evidence type="ECO:0000313" key="10">
    <source>
        <dbReference type="EMBL" id="KAF4946559.1"/>
    </source>
</evidence>
<dbReference type="PANTHER" id="PTHR43047">
    <property type="entry name" value="TWO-COMPONENT HISTIDINE PROTEIN KINASE"/>
    <property type="match status" value="1"/>
</dbReference>
<dbReference type="PROSITE" id="PS50109">
    <property type="entry name" value="HIS_KIN"/>
    <property type="match status" value="1"/>
</dbReference>
<feature type="compositionally biased region" description="Basic and acidic residues" evidence="7">
    <location>
        <begin position="268"/>
        <end position="277"/>
    </location>
</feature>
<dbReference type="InterPro" id="IPR036097">
    <property type="entry name" value="HisK_dim/P_sf"/>
</dbReference>
<comment type="catalytic activity">
    <reaction evidence="1">
        <text>ATP + protein L-histidine = ADP + protein N-phospho-L-histidine.</text>
        <dbReference type="EC" id="2.7.13.3"/>
    </reaction>
</comment>
<dbReference type="Proteomes" id="UP000622797">
    <property type="component" value="Unassembled WGS sequence"/>
</dbReference>
<dbReference type="InterPro" id="IPR003661">
    <property type="entry name" value="HisK_dim/P_dom"/>
</dbReference>
<dbReference type="PANTHER" id="PTHR43047:SF72">
    <property type="entry name" value="OSMOSENSING HISTIDINE PROTEIN KINASE SLN1"/>
    <property type="match status" value="1"/>
</dbReference>
<dbReference type="CDD" id="cd17546">
    <property type="entry name" value="REC_hyHK_CKI1_RcsC-like"/>
    <property type="match status" value="1"/>
</dbReference>
<dbReference type="InterPro" id="IPR004358">
    <property type="entry name" value="Sig_transdc_His_kin-like_C"/>
</dbReference>
<dbReference type="InterPro" id="IPR029016">
    <property type="entry name" value="GAF-like_dom_sf"/>
</dbReference>
<dbReference type="SMART" id="SM00448">
    <property type="entry name" value="REC"/>
    <property type="match status" value="1"/>
</dbReference>
<reference evidence="10" key="1">
    <citation type="journal article" date="2020" name="BMC Genomics">
        <title>Correction to: Identification and distribution of gene clusters required for synthesis of sphingolipid metabolism inhibitors in diverse species of the filamentous fungus Fusarium.</title>
        <authorList>
            <person name="Kim H.S."/>
            <person name="Lohmar J.M."/>
            <person name="Busman M."/>
            <person name="Brown D.W."/>
            <person name="Naumann T.A."/>
            <person name="Divon H.H."/>
            <person name="Lysoe E."/>
            <person name="Uhlig S."/>
            <person name="Proctor R.H."/>
        </authorList>
    </citation>
    <scope>NUCLEOTIDE SEQUENCE</scope>
    <source>
        <strain evidence="10">NRRL 20472</strain>
    </source>
</reference>
<dbReference type="PRINTS" id="PR00344">
    <property type="entry name" value="BCTRLSENSOR"/>
</dbReference>
<dbReference type="Gene3D" id="1.10.287.130">
    <property type="match status" value="1"/>
</dbReference>
<feature type="region of interest" description="Disordered" evidence="7">
    <location>
        <begin position="335"/>
        <end position="366"/>
    </location>
</feature>
<name>A0A8H4SVZ8_9HYPO</name>
<evidence type="ECO:0000256" key="1">
    <source>
        <dbReference type="ARBA" id="ARBA00000085"/>
    </source>
</evidence>
<evidence type="ECO:0000256" key="3">
    <source>
        <dbReference type="ARBA" id="ARBA00022553"/>
    </source>
</evidence>
<dbReference type="Pfam" id="PF00512">
    <property type="entry name" value="HisKA"/>
    <property type="match status" value="1"/>
</dbReference>
<dbReference type="SMART" id="SM00387">
    <property type="entry name" value="HATPase_c"/>
    <property type="match status" value="1"/>
</dbReference>
<feature type="domain" description="Response regulatory" evidence="9">
    <location>
        <begin position="1032"/>
        <end position="1153"/>
    </location>
</feature>
<sequence>MPASKMSEGIREYETTRYDELLRATCRPIAEVDKAGLSVCPDMILTSLAQLATCRTMTERSLISLFDESKQYIVAEATPTTSLIPSLRGSDSDDIFWLCGTHIARTDGVCDYTLRATEETLLESSSDELPVVVVQDLVSDPRFSSSPYCQPGTFARFYAAVPIRSPRGINIGVLCVINSTPGAKWHEEYSNILRGLAQTVMDHLEGNRVKNMLKRNVRMSVGLRKFSDGRLLSSKKVSNPLKNLEPVKSSEFKKPEVSNDSEVDSDSEQPRPTRHESSSTLRSPQLSTSEKIPEKSTSTNPFVEAAIVIKEALRIDDCAFFSGDSHNLHVVHSLETESGSKTSSEKSRNPSVFSGEGSGNDGPSAQSWLPCQTLGLSSAQNINLTGDCGLSQLLLSQLLQQYPEGCIFDFMSNHVTKLDVSNAAAQEGQDPCAVTELQDTLHNEGLALSNADGESHDGTIGSIHDERDIFNVFPDARSVAFIPIWDPQTGSWSIGGFMCSNTLCYQFDTESEMPFLRAIGSLAASEALRLETLAANKVKTDVLGSISHELRSPLHGITLGMELMNDSGLGPAQQNIAHMIETCCRTLLDTTEHLLDYSKVNKIAQPQKLLSVSKEQAVSKLNSTETLTRPVHLDILLEDVVESVYAGHNYQHLSMAQMFSHPNSRRRIDIRAIRRLDSMQAAEELNPTGNNADQHRLQDQDLSVFLIYDPACSWHFRTLPGAILRVVMNLFGNSLKYTSQGFIKISMTQDQPENAGSKERTVTLIIEDTGRGISEEFLRNTIFKPFSQEDRLATGTGLGLSFVQRVVAQLGGNMSITSQIDFGTKVTVSLPMTLEGIPSTKEPLTNEPKGRSSCRGLRVQVVNSVETIGNTSSQQHRIGDYMMDKLCHDHLGLKLCTKEESEKLAPDFIMTNPVVYDASRSSRSWQELPILVVCPNALVVNKYESSSTPAGHAKFHGFVSQPISPFKLERAISRVMSLWGESQESPHEAKQMPLPSPLETLSSGHTMTPDTSVLGSPFRTTTPAEDYFQVPQFLLVEDNPINRKILICFMKKLKQPYEIAINGEEAVTAYKETPGRFLYILMDISMPVMDGLEATRQIRAFERYHNIPASVVLAITGLGSESTRDEATRSGVDFFITKPAKLKDLEAILKSRGFSV</sequence>
<dbReference type="Gene3D" id="3.40.50.2300">
    <property type="match status" value="1"/>
</dbReference>
<evidence type="ECO:0000256" key="6">
    <source>
        <dbReference type="PROSITE-ProRule" id="PRU00169"/>
    </source>
</evidence>
<evidence type="ECO:0000259" key="8">
    <source>
        <dbReference type="PROSITE" id="PS50109"/>
    </source>
</evidence>
<dbReference type="InterPro" id="IPR011006">
    <property type="entry name" value="CheY-like_superfamily"/>
</dbReference>
<dbReference type="SUPFAM" id="SSF55874">
    <property type="entry name" value="ATPase domain of HSP90 chaperone/DNA topoisomerase II/histidine kinase"/>
    <property type="match status" value="1"/>
</dbReference>
<accession>A0A8H4SVZ8</accession>
<dbReference type="Gene3D" id="3.30.450.40">
    <property type="match status" value="1"/>
</dbReference>
<dbReference type="SUPFAM" id="SSF52172">
    <property type="entry name" value="CheY-like"/>
    <property type="match status" value="1"/>
</dbReference>
<dbReference type="Pfam" id="PF00072">
    <property type="entry name" value="Response_reg"/>
    <property type="match status" value="1"/>
</dbReference>
<organism evidence="10 11">
    <name type="scientific">Fusarium sarcochroum</name>
    <dbReference type="NCBI Taxonomy" id="1208366"/>
    <lineage>
        <taxon>Eukaryota</taxon>
        <taxon>Fungi</taxon>
        <taxon>Dikarya</taxon>
        <taxon>Ascomycota</taxon>
        <taxon>Pezizomycotina</taxon>
        <taxon>Sordariomycetes</taxon>
        <taxon>Hypocreomycetidae</taxon>
        <taxon>Hypocreales</taxon>
        <taxon>Nectriaceae</taxon>
        <taxon>Fusarium</taxon>
        <taxon>Fusarium lateritium species complex</taxon>
    </lineage>
</organism>
<evidence type="ECO:0000256" key="5">
    <source>
        <dbReference type="ARBA" id="ARBA00022777"/>
    </source>
</evidence>
<keyword evidence="4" id="KW-0808">Transferase</keyword>
<feature type="modified residue" description="4-aspartylphosphate" evidence="6">
    <location>
        <position position="1083"/>
    </location>
</feature>
<dbReference type="InterPro" id="IPR036890">
    <property type="entry name" value="HATPase_C_sf"/>
</dbReference>
<dbReference type="CDD" id="cd00082">
    <property type="entry name" value="HisKA"/>
    <property type="match status" value="1"/>
</dbReference>
<gene>
    <name evidence="10" type="ORF">FSARC_14175</name>
</gene>
<dbReference type="SUPFAM" id="SSF55781">
    <property type="entry name" value="GAF domain-like"/>
    <property type="match status" value="1"/>
</dbReference>
<evidence type="ECO:0000259" key="9">
    <source>
        <dbReference type="PROSITE" id="PS50110"/>
    </source>
</evidence>
<dbReference type="EC" id="2.7.13.3" evidence="2"/>
<dbReference type="AlphaFoldDB" id="A0A8H4SVZ8"/>
<evidence type="ECO:0000256" key="2">
    <source>
        <dbReference type="ARBA" id="ARBA00012438"/>
    </source>
</evidence>
<keyword evidence="3 6" id="KW-0597">Phosphoprotein</keyword>
<dbReference type="GO" id="GO:0000155">
    <property type="term" value="F:phosphorelay sensor kinase activity"/>
    <property type="evidence" value="ECO:0007669"/>
    <property type="project" value="InterPro"/>
</dbReference>
<keyword evidence="11" id="KW-1185">Reference proteome</keyword>
<dbReference type="OrthoDB" id="303614at2759"/>
<protein>
    <recommendedName>
        <fullName evidence="2">histidine kinase</fullName>
        <ecNumber evidence="2">2.7.13.3</ecNumber>
    </recommendedName>
</protein>
<dbReference type="Pfam" id="PF02518">
    <property type="entry name" value="HATPase_c"/>
    <property type="match status" value="1"/>
</dbReference>
<evidence type="ECO:0000256" key="4">
    <source>
        <dbReference type="ARBA" id="ARBA00022679"/>
    </source>
</evidence>
<comment type="caution">
    <text evidence="10">The sequence shown here is derived from an EMBL/GenBank/DDBJ whole genome shotgun (WGS) entry which is preliminary data.</text>
</comment>
<dbReference type="InterPro" id="IPR005467">
    <property type="entry name" value="His_kinase_dom"/>
</dbReference>
<dbReference type="GO" id="GO:0005886">
    <property type="term" value="C:plasma membrane"/>
    <property type="evidence" value="ECO:0007669"/>
    <property type="project" value="TreeGrafter"/>
</dbReference>
<dbReference type="SUPFAM" id="SSF47384">
    <property type="entry name" value="Homodimeric domain of signal transducing histidine kinase"/>
    <property type="match status" value="1"/>
</dbReference>
<dbReference type="InterPro" id="IPR003594">
    <property type="entry name" value="HATPase_dom"/>
</dbReference>
<dbReference type="InterPro" id="IPR001789">
    <property type="entry name" value="Sig_transdc_resp-reg_receiver"/>
</dbReference>
<keyword evidence="5" id="KW-0418">Kinase</keyword>
<reference evidence="10" key="2">
    <citation type="submission" date="2020-05" db="EMBL/GenBank/DDBJ databases">
        <authorList>
            <person name="Kim H.-S."/>
            <person name="Proctor R.H."/>
            <person name="Brown D.W."/>
        </authorList>
    </citation>
    <scope>NUCLEOTIDE SEQUENCE</scope>
    <source>
        <strain evidence="10">NRRL 20472</strain>
    </source>
</reference>
<dbReference type="EMBL" id="JABEXW010001158">
    <property type="protein sequence ID" value="KAF4946559.1"/>
    <property type="molecule type" value="Genomic_DNA"/>
</dbReference>
<dbReference type="PROSITE" id="PS50110">
    <property type="entry name" value="RESPONSE_REGULATORY"/>
    <property type="match status" value="1"/>
</dbReference>
<feature type="domain" description="Histidine kinase" evidence="8">
    <location>
        <begin position="545"/>
        <end position="834"/>
    </location>
</feature>
<feature type="region of interest" description="Disordered" evidence="7">
    <location>
        <begin position="243"/>
        <end position="297"/>
    </location>
</feature>
<proteinExistence type="predicted"/>
<feature type="compositionally biased region" description="Polar residues" evidence="7">
    <location>
        <begin position="278"/>
        <end position="297"/>
    </location>
</feature>
<feature type="compositionally biased region" description="Basic and acidic residues" evidence="7">
    <location>
        <begin position="248"/>
        <end position="257"/>
    </location>
</feature>
<evidence type="ECO:0000313" key="11">
    <source>
        <dbReference type="Proteomes" id="UP000622797"/>
    </source>
</evidence>